<comment type="caution">
    <text evidence="9">The sequence shown here is derived from an EMBL/GenBank/DDBJ whole genome shotgun (WGS) entry which is preliminary data.</text>
</comment>
<gene>
    <name evidence="9" type="ORF">PN838_20885</name>
</gene>
<keyword evidence="5" id="KW-1133">Transmembrane helix</keyword>
<evidence type="ECO:0000259" key="8">
    <source>
        <dbReference type="Pfam" id="PF09976"/>
    </source>
</evidence>
<accession>A0ABT5FHT6</accession>
<dbReference type="Pfam" id="PF09976">
    <property type="entry name" value="TPR_21"/>
    <property type="match status" value="1"/>
</dbReference>
<protein>
    <submittedName>
        <fullName evidence="9">Tetratricopeptide repeat protein</fullName>
    </submittedName>
</protein>
<keyword evidence="3" id="KW-1003">Cell membrane</keyword>
<evidence type="ECO:0000256" key="7">
    <source>
        <dbReference type="ARBA" id="ARBA00023186"/>
    </source>
</evidence>
<dbReference type="InterPro" id="IPR026039">
    <property type="entry name" value="YfgM"/>
</dbReference>
<dbReference type="PANTHER" id="PTHR38035:SF1">
    <property type="entry name" value="ANCILLARY SECYEG TRANSLOCON SUBUNIT"/>
    <property type="match status" value="1"/>
</dbReference>
<feature type="domain" description="Ancillary SecYEG translocon subunit/Cell division coordinator CpoB TPR" evidence="8">
    <location>
        <begin position="15"/>
        <end position="205"/>
    </location>
</feature>
<evidence type="ECO:0000256" key="6">
    <source>
        <dbReference type="ARBA" id="ARBA00023136"/>
    </source>
</evidence>
<dbReference type="PIRSF" id="PIRSF006170">
    <property type="entry name" value="YfgM"/>
    <property type="match status" value="1"/>
</dbReference>
<keyword evidence="7" id="KW-0143">Chaperone</keyword>
<dbReference type="Proteomes" id="UP001528411">
    <property type="component" value="Unassembled WGS sequence"/>
</dbReference>
<evidence type="ECO:0000256" key="3">
    <source>
        <dbReference type="ARBA" id="ARBA00022475"/>
    </source>
</evidence>
<keyword evidence="10" id="KW-1185">Reference proteome</keyword>
<keyword evidence="4" id="KW-0812">Transmembrane</keyword>
<name>A0ABT5FHT6_9GAMM</name>
<evidence type="ECO:0000256" key="1">
    <source>
        <dbReference type="ARBA" id="ARBA00004167"/>
    </source>
</evidence>
<evidence type="ECO:0000256" key="5">
    <source>
        <dbReference type="ARBA" id="ARBA00022989"/>
    </source>
</evidence>
<organism evidence="9 10">
    <name type="scientific">Psychrosphaera algicola</name>
    <dbReference type="NCBI Taxonomy" id="3023714"/>
    <lineage>
        <taxon>Bacteria</taxon>
        <taxon>Pseudomonadati</taxon>
        <taxon>Pseudomonadota</taxon>
        <taxon>Gammaproteobacteria</taxon>
        <taxon>Alteromonadales</taxon>
        <taxon>Pseudoalteromonadaceae</taxon>
        <taxon>Psychrosphaera</taxon>
    </lineage>
</organism>
<proteinExistence type="predicted"/>
<dbReference type="EMBL" id="JAQOMS010000002">
    <property type="protein sequence ID" value="MDC2890746.1"/>
    <property type="molecule type" value="Genomic_DNA"/>
</dbReference>
<evidence type="ECO:0000256" key="4">
    <source>
        <dbReference type="ARBA" id="ARBA00022692"/>
    </source>
</evidence>
<dbReference type="RefSeq" id="WP_215965444.1">
    <property type="nucleotide sequence ID" value="NZ_JAQOMS010000002.1"/>
</dbReference>
<dbReference type="PANTHER" id="PTHR38035">
    <property type="entry name" value="UPF0070 PROTEIN YFGM"/>
    <property type="match status" value="1"/>
</dbReference>
<reference evidence="9 10" key="1">
    <citation type="submission" date="2023-01" db="EMBL/GenBank/DDBJ databases">
        <title>Psychrosphaera sp. nov., isolated from marine algae.</title>
        <authorList>
            <person name="Bayburt H."/>
            <person name="Choi B.J."/>
            <person name="Kim J.M."/>
            <person name="Choi D.G."/>
            <person name="Jeon C.O."/>
        </authorList>
    </citation>
    <scope>NUCLEOTIDE SEQUENCE [LARGE SCALE GENOMIC DNA]</scope>
    <source>
        <strain evidence="9 10">G1-22</strain>
    </source>
</reference>
<comment type="subcellular location">
    <subcellularLocation>
        <location evidence="2">Cell membrane</location>
    </subcellularLocation>
    <subcellularLocation>
        <location evidence="1">Membrane</location>
        <topology evidence="1">Single-pass membrane protein</topology>
    </subcellularLocation>
</comment>
<sequence>MEIYSTEEQQVEAIKKYWHDNGTQIIVGALLGLGGFFAWNQYVDSKIEAQEAASAAYDQFIEKSDSADANLSSELQQFVDAHGESGYAIFVNLVAARKSVEDNKFEQALSELSAAAKLTTDQTLSGLIATRIARVNIELKQYDAALTTLNAIKDEGYKSRVAELKGDVYLAQGNADKARVEYQAAADAGGLTGNTLLKMKLDDLALSSEVKG</sequence>
<keyword evidence="6" id="KW-0472">Membrane</keyword>
<evidence type="ECO:0000313" key="10">
    <source>
        <dbReference type="Proteomes" id="UP001528411"/>
    </source>
</evidence>
<dbReference type="InterPro" id="IPR018704">
    <property type="entry name" value="SecYEG/CpoB_TPR"/>
</dbReference>
<evidence type="ECO:0000256" key="2">
    <source>
        <dbReference type="ARBA" id="ARBA00004236"/>
    </source>
</evidence>
<evidence type="ECO:0000313" key="9">
    <source>
        <dbReference type="EMBL" id="MDC2890746.1"/>
    </source>
</evidence>